<protein>
    <submittedName>
        <fullName evidence="1">Uncharacterized protein</fullName>
    </submittedName>
</protein>
<reference evidence="1" key="1">
    <citation type="submission" date="2018-08" db="EMBL/GenBank/DDBJ databases">
        <authorList>
            <person name="Rossello M."/>
        </authorList>
    </citation>
    <scope>NUCLEOTIDE SEQUENCE [LARGE SCALE GENOMIC DNA]</scope>
    <source>
        <strain evidence="1">cv. Chinese Spring</strain>
    </source>
</reference>
<dbReference type="OrthoDB" id="10309180at2759"/>
<dbReference type="Gramene" id="TraesNOR5A03G02743200.1">
    <property type="protein sequence ID" value="TraesNOR5A03G02743200.1"/>
    <property type="gene ID" value="TraesNOR5A03G02743200"/>
</dbReference>
<proteinExistence type="predicted"/>
<dbReference type="Gramene" id="TraesCS5A03G0867500.1">
    <property type="protein sequence ID" value="TraesCS5A03G0867500.1.CDS"/>
    <property type="gene ID" value="TraesCS5A03G0867500"/>
</dbReference>
<dbReference type="AlphaFoldDB" id="A0A3B6KP86"/>
<keyword evidence="2" id="KW-1185">Reference proteome</keyword>
<dbReference type="Gramene" id="TraesCS5A02G361600.1">
    <property type="protein sequence ID" value="TraesCS5A02G361600.1"/>
    <property type="gene ID" value="TraesCS5A02G361600"/>
</dbReference>
<dbReference type="Proteomes" id="UP000019116">
    <property type="component" value="Chromosome 5A"/>
</dbReference>
<dbReference type="EnsemblPlants" id="TraesCS5A02G361600.1">
    <property type="protein sequence ID" value="TraesCS5A02G361600.1"/>
    <property type="gene ID" value="TraesCS5A02G361600"/>
</dbReference>
<reference evidence="1" key="2">
    <citation type="submission" date="2018-10" db="UniProtKB">
        <authorList>
            <consortium name="EnsemblPlants"/>
        </authorList>
    </citation>
    <scope>IDENTIFICATION</scope>
</reference>
<accession>A0A3B6KP86</accession>
<evidence type="ECO:0000313" key="1">
    <source>
        <dbReference type="EnsemblPlants" id="TraesCS5A02G361600.1"/>
    </source>
</evidence>
<sequence length="151" mass="16725">MAGSAPRSSRMDVATYLIQIITLLPLLEPGVEVGILHLVGPQSQARDGHGFSASELSWMPVQCTSLLNTMSMPWSVVCSSSNVHTLLSTTPVQQQPENNGELILRYVKKGWEDQIKDPGSYWKFNDRRGAVDASYEQVQPRSGLQLKEAIR</sequence>
<dbReference type="Gramene" id="TraesRN5A0100881700.1">
    <property type="protein sequence ID" value="TraesRN5A0100881700.1"/>
    <property type="gene ID" value="TraesRN5A0100881700"/>
</dbReference>
<name>A0A3B6KP86_WHEAT</name>
<evidence type="ECO:0000313" key="2">
    <source>
        <dbReference type="Proteomes" id="UP000019116"/>
    </source>
</evidence>
<organism evidence="1">
    <name type="scientific">Triticum aestivum</name>
    <name type="common">Wheat</name>
    <dbReference type="NCBI Taxonomy" id="4565"/>
    <lineage>
        <taxon>Eukaryota</taxon>
        <taxon>Viridiplantae</taxon>
        <taxon>Streptophyta</taxon>
        <taxon>Embryophyta</taxon>
        <taxon>Tracheophyta</taxon>
        <taxon>Spermatophyta</taxon>
        <taxon>Magnoliopsida</taxon>
        <taxon>Liliopsida</taxon>
        <taxon>Poales</taxon>
        <taxon>Poaceae</taxon>
        <taxon>BOP clade</taxon>
        <taxon>Pooideae</taxon>
        <taxon>Triticodae</taxon>
        <taxon>Triticeae</taxon>
        <taxon>Triticinae</taxon>
        <taxon>Triticum</taxon>
    </lineage>
</organism>